<dbReference type="SUPFAM" id="SSF81342">
    <property type="entry name" value="Transmembrane di-heme cytochromes"/>
    <property type="match status" value="1"/>
</dbReference>
<evidence type="ECO:0000313" key="17">
    <source>
        <dbReference type="Proteomes" id="UP000273982"/>
    </source>
</evidence>
<feature type="domain" description="Cytochrome b561 bacterial/Ni-hydrogenase" evidence="15">
    <location>
        <begin position="25"/>
        <end position="231"/>
    </location>
</feature>
<keyword evidence="6 14" id="KW-0812">Transmembrane</keyword>
<keyword evidence="9 14" id="KW-1133">Transmembrane helix</keyword>
<organism evidence="16 17">
    <name type="scientific">Methylocystis rosea</name>
    <dbReference type="NCBI Taxonomy" id="173366"/>
    <lineage>
        <taxon>Bacteria</taxon>
        <taxon>Pseudomonadati</taxon>
        <taxon>Pseudomonadota</taxon>
        <taxon>Alphaproteobacteria</taxon>
        <taxon>Hyphomicrobiales</taxon>
        <taxon>Methylocystaceae</taxon>
        <taxon>Methylocystis</taxon>
    </lineage>
</organism>
<evidence type="ECO:0000256" key="14">
    <source>
        <dbReference type="SAM" id="Phobius"/>
    </source>
</evidence>
<protein>
    <recommendedName>
        <fullName evidence="13">Probable Ni/Fe-hydrogenase B-type cytochrome subunit</fullName>
    </recommendedName>
</protein>
<keyword evidence="7" id="KW-0479">Metal-binding</keyword>
<keyword evidence="10" id="KW-0408">Iron</keyword>
<feature type="transmembrane region" description="Helical" evidence="14">
    <location>
        <begin position="32"/>
        <end position="51"/>
    </location>
</feature>
<evidence type="ECO:0000256" key="8">
    <source>
        <dbReference type="ARBA" id="ARBA00022982"/>
    </source>
</evidence>
<evidence type="ECO:0000256" key="9">
    <source>
        <dbReference type="ARBA" id="ARBA00022989"/>
    </source>
</evidence>
<evidence type="ECO:0000256" key="3">
    <source>
        <dbReference type="ARBA" id="ARBA00022448"/>
    </source>
</evidence>
<proteinExistence type="inferred from homology"/>
<evidence type="ECO:0000256" key="10">
    <source>
        <dbReference type="ARBA" id="ARBA00023004"/>
    </source>
</evidence>
<accession>A0A3G8M8X2</accession>
<sequence>MTDISRIDVADSHGERVVSQPTVYVYEAPVRLWHWINALAILVLIVTGYLIGSPLPTVAGEASQHFVMGYIRFAHFAAGQIMAVGFLLRGYWAFMGNEHSRQIYYVPVWRASFWKELAHEIRWYAFLEKAPKKYVGHNPLAQTAMFAMYTLMSAFMIVTGFALYSEGEGADSWEAKLFGWVFYIWPNSQEVHTWHHLGMYVIVTFIIIHIYAAVREDIMSRQSIISSMISGERHFKDGA</sequence>
<evidence type="ECO:0000259" key="15">
    <source>
        <dbReference type="Pfam" id="PF01292"/>
    </source>
</evidence>
<reference evidence="16 17" key="1">
    <citation type="submission" date="2018-11" db="EMBL/GenBank/DDBJ databases">
        <title>Genome squencing of methanotrophic bacteria isolated from alkaline groundwater in Korea.</title>
        <authorList>
            <person name="Nguyen L.N."/>
        </authorList>
    </citation>
    <scope>NUCLEOTIDE SEQUENCE [LARGE SCALE GENOMIC DNA]</scope>
    <source>
        <strain evidence="16 17">GW6</strain>
    </source>
</reference>
<evidence type="ECO:0000256" key="5">
    <source>
        <dbReference type="ARBA" id="ARBA00022617"/>
    </source>
</evidence>
<dbReference type="Gene3D" id="1.20.950.20">
    <property type="entry name" value="Transmembrane di-heme cytochromes, Chain C"/>
    <property type="match status" value="1"/>
</dbReference>
<dbReference type="AlphaFoldDB" id="A0A3G8M8X2"/>
<evidence type="ECO:0000256" key="7">
    <source>
        <dbReference type="ARBA" id="ARBA00022723"/>
    </source>
</evidence>
<keyword evidence="11 14" id="KW-0472">Membrane</keyword>
<dbReference type="NCBIfam" id="TIGR02125">
    <property type="entry name" value="CytB-hydogenase"/>
    <property type="match status" value="1"/>
</dbReference>
<evidence type="ECO:0000256" key="11">
    <source>
        <dbReference type="ARBA" id="ARBA00023136"/>
    </source>
</evidence>
<dbReference type="Proteomes" id="UP000273982">
    <property type="component" value="Chromosome"/>
</dbReference>
<dbReference type="InterPro" id="IPR011577">
    <property type="entry name" value="Cyt_b561_bac/Ni-Hgenase"/>
</dbReference>
<dbReference type="InterPro" id="IPR000516">
    <property type="entry name" value="Ni-dep_Hydgase_cyt-B"/>
</dbReference>
<gene>
    <name evidence="16" type="primary">cybH</name>
    <name evidence="16" type="ORF">EHO51_17485</name>
</gene>
<feature type="transmembrane region" description="Helical" evidence="14">
    <location>
        <begin position="146"/>
        <end position="164"/>
    </location>
</feature>
<dbReference type="KEGG" id="mros:EHO51_17485"/>
<comment type="similarity">
    <text evidence="2">Belongs to the HupC/HyaC/HydC family.</text>
</comment>
<dbReference type="FunFam" id="1.20.950.20:FF:000003">
    <property type="entry name" value="Ni/Fe-hydrogenase 1 b-type cytochrome subunit"/>
    <property type="match status" value="1"/>
</dbReference>
<dbReference type="EMBL" id="CP034086">
    <property type="protein sequence ID" value="AZG78376.1"/>
    <property type="molecule type" value="Genomic_DNA"/>
</dbReference>
<evidence type="ECO:0000256" key="1">
    <source>
        <dbReference type="ARBA" id="ARBA00004651"/>
    </source>
</evidence>
<evidence type="ECO:0000313" key="16">
    <source>
        <dbReference type="EMBL" id="AZG78376.1"/>
    </source>
</evidence>
<name>A0A3G8M8X2_9HYPH</name>
<evidence type="ECO:0000256" key="4">
    <source>
        <dbReference type="ARBA" id="ARBA00022475"/>
    </source>
</evidence>
<dbReference type="PRINTS" id="PR00161">
    <property type="entry name" value="NIHGNASECYTB"/>
</dbReference>
<dbReference type="PANTHER" id="PTHR30485:SF0">
    <property type="entry name" value="NI_FE-HYDROGENASE 1 B-TYPE CYTOCHROME SUBUNIT-RELATED"/>
    <property type="match status" value="1"/>
</dbReference>
<dbReference type="PROSITE" id="PS00882">
    <property type="entry name" value="NI_HGENASE_CYTB_1"/>
    <property type="match status" value="1"/>
</dbReference>
<keyword evidence="5" id="KW-0349">Heme</keyword>
<keyword evidence="3" id="KW-0813">Transport</keyword>
<evidence type="ECO:0000256" key="13">
    <source>
        <dbReference type="ARBA" id="ARBA00072962"/>
    </source>
</evidence>
<evidence type="ECO:0000256" key="6">
    <source>
        <dbReference type="ARBA" id="ARBA00022692"/>
    </source>
</evidence>
<dbReference type="GO" id="GO:0022904">
    <property type="term" value="P:respiratory electron transport chain"/>
    <property type="evidence" value="ECO:0007669"/>
    <property type="project" value="InterPro"/>
</dbReference>
<keyword evidence="4" id="KW-1003">Cell membrane</keyword>
<dbReference type="RefSeq" id="WP_124739921.1">
    <property type="nucleotide sequence ID" value="NZ_CP034086.1"/>
</dbReference>
<evidence type="ECO:0000256" key="2">
    <source>
        <dbReference type="ARBA" id="ARBA00008622"/>
    </source>
</evidence>
<dbReference type="Pfam" id="PF01292">
    <property type="entry name" value="Ni_hydr_CYTB"/>
    <property type="match status" value="1"/>
</dbReference>
<comment type="function">
    <text evidence="12">B-type cytochrome involved in electron transfer from hydrogenase to oxygen.</text>
</comment>
<dbReference type="GO" id="GO:0009055">
    <property type="term" value="F:electron transfer activity"/>
    <property type="evidence" value="ECO:0007669"/>
    <property type="project" value="InterPro"/>
</dbReference>
<keyword evidence="8" id="KW-0249">Electron transport</keyword>
<comment type="subcellular location">
    <subcellularLocation>
        <location evidence="1">Cell membrane</location>
        <topology evidence="1">Multi-pass membrane protein</topology>
    </subcellularLocation>
</comment>
<feature type="transmembrane region" description="Helical" evidence="14">
    <location>
        <begin position="71"/>
        <end position="92"/>
    </location>
</feature>
<dbReference type="GO" id="GO:0005886">
    <property type="term" value="C:plasma membrane"/>
    <property type="evidence" value="ECO:0007669"/>
    <property type="project" value="UniProtKB-SubCell"/>
</dbReference>
<evidence type="ECO:0000256" key="12">
    <source>
        <dbReference type="ARBA" id="ARBA00059957"/>
    </source>
</evidence>
<dbReference type="GO" id="GO:0005506">
    <property type="term" value="F:iron ion binding"/>
    <property type="evidence" value="ECO:0007669"/>
    <property type="project" value="InterPro"/>
</dbReference>
<feature type="transmembrane region" description="Helical" evidence="14">
    <location>
        <begin position="197"/>
        <end position="214"/>
    </location>
</feature>
<dbReference type="PANTHER" id="PTHR30485">
    <property type="entry name" value="NI/FE-HYDROGENASE 1 B-TYPE CYTOCHROME SUBUNIT"/>
    <property type="match status" value="1"/>
</dbReference>
<dbReference type="InterPro" id="IPR016174">
    <property type="entry name" value="Di-haem_cyt_TM"/>
</dbReference>
<dbReference type="GO" id="GO:0020037">
    <property type="term" value="F:heme binding"/>
    <property type="evidence" value="ECO:0007669"/>
    <property type="project" value="TreeGrafter"/>
</dbReference>
<dbReference type="InterPro" id="IPR051542">
    <property type="entry name" value="Hydrogenase_cytochrome"/>
</dbReference>